<gene>
    <name evidence="2" type="ORF">DIU77_008120</name>
    <name evidence="3" type="ORF">DIU77_04195</name>
</gene>
<dbReference type="EMBL" id="QGUI01000104">
    <property type="protein sequence ID" value="PZN00171.1"/>
    <property type="molecule type" value="Genomic_DNA"/>
</dbReference>
<dbReference type="EMBL" id="QGUI02000079">
    <property type="protein sequence ID" value="MFO7192193.1"/>
    <property type="molecule type" value="Genomic_DNA"/>
</dbReference>
<accession>A0A2W4JM11</accession>
<comment type="caution">
    <text evidence="3">The sequence shown here is derived from an EMBL/GenBank/DDBJ whole genome shotgun (WGS) entry which is preliminary data.</text>
</comment>
<name>A0A2W4JM11_9PSEU</name>
<keyword evidence="1" id="KW-0175">Coiled coil</keyword>
<evidence type="ECO:0000313" key="4">
    <source>
        <dbReference type="Proteomes" id="UP000249324"/>
    </source>
</evidence>
<evidence type="ECO:0000256" key="1">
    <source>
        <dbReference type="SAM" id="Coils"/>
    </source>
</evidence>
<proteinExistence type="predicted"/>
<protein>
    <submittedName>
        <fullName evidence="3">Uncharacterized protein</fullName>
    </submittedName>
</protein>
<dbReference type="Proteomes" id="UP000249324">
    <property type="component" value="Unassembled WGS sequence"/>
</dbReference>
<reference evidence="2" key="4">
    <citation type="submission" date="2023-08" db="EMBL/GenBank/DDBJ databases">
        <authorList>
            <person name="Guima S.E.S."/>
            <person name="Martins L.F."/>
            <person name="Silva A.M."/>
            <person name="Setubal J.C."/>
        </authorList>
    </citation>
    <scope>NUCLEOTIDE SEQUENCE</scope>
    <source>
        <strain evidence="2">ZC4RG45</strain>
    </source>
</reference>
<evidence type="ECO:0000313" key="2">
    <source>
        <dbReference type="EMBL" id="MFO7192193.1"/>
    </source>
</evidence>
<reference evidence="3" key="2">
    <citation type="submission" date="2018-05" db="EMBL/GenBank/DDBJ databases">
        <authorList>
            <person name="Lanie J.A."/>
            <person name="Ng W.-L."/>
            <person name="Kazmierczak K.M."/>
            <person name="Andrzejewski T.M."/>
            <person name="Davidsen T.M."/>
            <person name="Wayne K.J."/>
            <person name="Tettelin H."/>
            <person name="Glass J.I."/>
            <person name="Rusch D."/>
            <person name="Podicherti R."/>
            <person name="Tsui H.-C.T."/>
            <person name="Winkler M.E."/>
        </authorList>
    </citation>
    <scope>NUCLEOTIDE SEQUENCE</scope>
    <source>
        <strain evidence="3">ZC4RG45</strain>
    </source>
</reference>
<reference evidence="2 4" key="3">
    <citation type="journal article" date="2021" name="BMC Genomics">
        <title>Genome-resolved metagenome and metatranscriptome analyses of thermophilic composting reveal key bacterial players and their metabolic interactions.</title>
        <authorList>
            <person name="Braga L.P.P."/>
            <person name="Pereira R.V."/>
            <person name="Martins L.F."/>
            <person name="Moura L.M.S."/>
            <person name="Sanchez F.B."/>
            <person name="Patane J.S.L."/>
            <person name="da Silva A.M."/>
            <person name="Setubal J.C."/>
        </authorList>
    </citation>
    <scope>NUCLEOTIDE SEQUENCE [LARGE SCALE GENOMIC DNA]</scope>
    <source>
        <strain evidence="2">ZC4RG45</strain>
    </source>
</reference>
<evidence type="ECO:0000313" key="3">
    <source>
        <dbReference type="EMBL" id="PZN00171.1"/>
    </source>
</evidence>
<sequence>MNSPRIRVLTMQIAMARRELQRARCDRNPEAAARAERRMNALLDQYIALRSTTPARQAA</sequence>
<reference evidence="2" key="1">
    <citation type="submission" date="2018-05" db="EMBL/GenBank/DDBJ databases">
        <authorList>
            <person name="Moura L."/>
            <person name="Setubal J.C."/>
        </authorList>
    </citation>
    <scope>NUCLEOTIDE SEQUENCE</scope>
    <source>
        <strain evidence="2">ZC4RG45</strain>
    </source>
</reference>
<organism evidence="3">
    <name type="scientific">Thermocrispum agreste</name>
    <dbReference type="NCBI Taxonomy" id="37925"/>
    <lineage>
        <taxon>Bacteria</taxon>
        <taxon>Bacillati</taxon>
        <taxon>Actinomycetota</taxon>
        <taxon>Actinomycetes</taxon>
        <taxon>Pseudonocardiales</taxon>
        <taxon>Pseudonocardiaceae</taxon>
        <taxon>Thermocrispum</taxon>
    </lineage>
</organism>
<dbReference type="AlphaFoldDB" id="A0A2W4JM11"/>
<feature type="coiled-coil region" evidence="1">
    <location>
        <begin position="6"/>
        <end position="52"/>
    </location>
</feature>